<proteinExistence type="predicted"/>
<accession>A0A1J5HXS0</accession>
<dbReference type="EMBL" id="MNZM01000045">
    <property type="protein sequence ID" value="OIP84854.1"/>
    <property type="molecule type" value="Genomic_DNA"/>
</dbReference>
<evidence type="ECO:0000313" key="1">
    <source>
        <dbReference type="EMBL" id="OIP84854.1"/>
    </source>
</evidence>
<dbReference type="Proteomes" id="UP000183758">
    <property type="component" value="Unassembled WGS sequence"/>
</dbReference>
<name>A0A1J5HXS0_9BACT</name>
<dbReference type="AlphaFoldDB" id="A0A1J5HXS0"/>
<sequence>MTPTRVITRNAALEVEVQLWYQLTQKLKNLGFIFWQGSVPNNGPYTKEAEGSTRFSVIFSPNGLLIIAQTGDSTFQFQEGQIQFTKKFEEDLKAFKQFIFLVQQSLKESP</sequence>
<evidence type="ECO:0000313" key="2">
    <source>
        <dbReference type="Proteomes" id="UP000183758"/>
    </source>
</evidence>
<organism evidence="1 2">
    <name type="scientific">Candidatus Roizmanbacteria bacterium CG2_30_33_16</name>
    <dbReference type="NCBI Taxonomy" id="1805340"/>
    <lineage>
        <taxon>Bacteria</taxon>
        <taxon>Candidatus Roizmaniibacteriota</taxon>
    </lineage>
</organism>
<comment type="caution">
    <text evidence="1">The sequence shown here is derived from an EMBL/GenBank/DDBJ whole genome shotgun (WGS) entry which is preliminary data.</text>
</comment>
<gene>
    <name evidence="1" type="ORF">AUK04_01930</name>
</gene>
<reference evidence="1 2" key="1">
    <citation type="journal article" date="2016" name="Environ. Microbiol.">
        <title>Genomic resolution of a cold subsurface aquifer community provides metabolic insights for novel microbes adapted to high CO concentrations.</title>
        <authorList>
            <person name="Probst A.J."/>
            <person name="Castelle C.J."/>
            <person name="Singh A."/>
            <person name="Brown C.T."/>
            <person name="Anantharaman K."/>
            <person name="Sharon I."/>
            <person name="Hug L.A."/>
            <person name="Burstein D."/>
            <person name="Emerson J.B."/>
            <person name="Thomas B.C."/>
            <person name="Banfield J.F."/>
        </authorList>
    </citation>
    <scope>NUCLEOTIDE SEQUENCE [LARGE SCALE GENOMIC DNA]</scope>
    <source>
        <strain evidence="1">CG2_30_33_16</strain>
    </source>
</reference>
<protein>
    <submittedName>
        <fullName evidence="1">Uncharacterized protein</fullName>
    </submittedName>
</protein>